<proteinExistence type="predicted"/>
<feature type="coiled-coil region" evidence="1">
    <location>
        <begin position="18"/>
        <end position="52"/>
    </location>
</feature>
<dbReference type="Proteomes" id="UP000789570">
    <property type="component" value="Unassembled WGS sequence"/>
</dbReference>
<reference evidence="2" key="1">
    <citation type="submission" date="2021-06" db="EMBL/GenBank/DDBJ databases">
        <authorList>
            <person name="Kallberg Y."/>
            <person name="Tangrot J."/>
            <person name="Rosling A."/>
        </authorList>
    </citation>
    <scope>NUCLEOTIDE SEQUENCE</scope>
    <source>
        <strain evidence="2">UK204</strain>
    </source>
</reference>
<name>A0A9N9NG35_9GLOM</name>
<accession>A0A9N9NG35</accession>
<organism evidence="2 3">
    <name type="scientific">Funneliformis caledonium</name>
    <dbReference type="NCBI Taxonomy" id="1117310"/>
    <lineage>
        <taxon>Eukaryota</taxon>
        <taxon>Fungi</taxon>
        <taxon>Fungi incertae sedis</taxon>
        <taxon>Mucoromycota</taxon>
        <taxon>Glomeromycotina</taxon>
        <taxon>Glomeromycetes</taxon>
        <taxon>Glomerales</taxon>
        <taxon>Glomeraceae</taxon>
        <taxon>Funneliformis</taxon>
    </lineage>
</organism>
<keyword evidence="3" id="KW-1185">Reference proteome</keyword>
<sequence>MTQSKHYSLTGNYIQSETLHLKNELSKLEEEKRRLESSVARLEDMENHLELKYLEDLKKILDELGGL</sequence>
<evidence type="ECO:0000313" key="2">
    <source>
        <dbReference type="EMBL" id="CAG8731149.1"/>
    </source>
</evidence>
<evidence type="ECO:0000256" key="1">
    <source>
        <dbReference type="SAM" id="Coils"/>
    </source>
</evidence>
<evidence type="ECO:0000313" key="3">
    <source>
        <dbReference type="Proteomes" id="UP000789570"/>
    </source>
</evidence>
<dbReference type="AlphaFoldDB" id="A0A9N9NG35"/>
<feature type="non-terminal residue" evidence="2">
    <location>
        <position position="67"/>
    </location>
</feature>
<comment type="caution">
    <text evidence="2">The sequence shown here is derived from an EMBL/GenBank/DDBJ whole genome shotgun (WGS) entry which is preliminary data.</text>
</comment>
<keyword evidence="1" id="KW-0175">Coiled coil</keyword>
<protein>
    <submittedName>
        <fullName evidence="2">7577_t:CDS:1</fullName>
    </submittedName>
</protein>
<dbReference type="EMBL" id="CAJVPQ010012331">
    <property type="protein sequence ID" value="CAG8731149.1"/>
    <property type="molecule type" value="Genomic_DNA"/>
</dbReference>
<gene>
    <name evidence="2" type="ORF">FCALED_LOCUS14992</name>
</gene>